<accession>A0A4R9JFR9</accession>
<keyword evidence="2" id="KW-1185">Reference proteome</keyword>
<proteinExistence type="predicted"/>
<dbReference type="EMBL" id="RQGA01000010">
    <property type="protein sequence ID" value="TGL40330.1"/>
    <property type="molecule type" value="Genomic_DNA"/>
</dbReference>
<comment type="caution">
    <text evidence="1">The sequence shown here is derived from an EMBL/GenBank/DDBJ whole genome shotgun (WGS) entry which is preliminary data.</text>
</comment>
<dbReference type="AlphaFoldDB" id="A0A4R9JFR9"/>
<dbReference type="Proteomes" id="UP000298125">
    <property type="component" value="Unassembled WGS sequence"/>
</dbReference>
<sequence>MQRIDFLKKLSFTALLVAGIRMELSSEPSQGSTSNQNQQVDLLPTYPMDEAEKITEVIVTKVYKEGMELDTFLKLFAEELKTRFPFVENSKTSNYHSLYSVAVRSEILFRLIIILVEVWQNLCLQFGLEGYDQKEFESDSIQIQDWIESLGKEFKIGESPHFFLKTKGDWEWLPSKVQYLVPWFGTQKTESIQFFPLSLEVHQVWEDVSSFKNKLEYNQNIISEVLRILDILLFRLHMNRAIWHQYAVRFYYLNFVEKKYSNKQSKKNQKVQNRNTLDLFAIRFTSFESAIRTIQERAFHMQSGVYHAMNRQNQQMVVSSLVQVIGQISVVTGGDQDVCKRLRLANHYGGILSVSTAAMATESLPILEDALQILQKERKLYFPNGK</sequence>
<evidence type="ECO:0000313" key="1">
    <source>
        <dbReference type="EMBL" id="TGL40330.1"/>
    </source>
</evidence>
<protein>
    <submittedName>
        <fullName evidence="1">Uncharacterized protein</fullName>
    </submittedName>
</protein>
<reference evidence="1" key="1">
    <citation type="journal article" date="2019" name="PLoS Negl. Trop. Dis.">
        <title>Revisiting the worldwide diversity of Leptospira species in the environment.</title>
        <authorList>
            <person name="Vincent A.T."/>
            <person name="Schiettekatte O."/>
            <person name="Bourhy P."/>
            <person name="Veyrier F.J."/>
            <person name="Picardeau M."/>
        </authorList>
    </citation>
    <scope>NUCLEOTIDE SEQUENCE [LARGE SCALE GENOMIC DNA]</scope>
    <source>
        <strain evidence="1">201702692</strain>
    </source>
</reference>
<dbReference type="OrthoDB" id="345951at2"/>
<name>A0A4R9JFR9_9LEPT</name>
<gene>
    <name evidence="1" type="ORF">EHQ49_09735</name>
</gene>
<dbReference type="RefSeq" id="WP_135578858.1">
    <property type="nucleotide sequence ID" value="NZ_RQGA01000010.1"/>
</dbReference>
<organism evidence="1 2">
    <name type="scientific">Leptospira perdikensis</name>
    <dbReference type="NCBI Taxonomy" id="2484948"/>
    <lineage>
        <taxon>Bacteria</taxon>
        <taxon>Pseudomonadati</taxon>
        <taxon>Spirochaetota</taxon>
        <taxon>Spirochaetia</taxon>
        <taxon>Leptospirales</taxon>
        <taxon>Leptospiraceae</taxon>
        <taxon>Leptospira</taxon>
    </lineage>
</organism>
<evidence type="ECO:0000313" key="2">
    <source>
        <dbReference type="Proteomes" id="UP000298125"/>
    </source>
</evidence>